<gene>
    <name evidence="2" type="ORF">CJ205_06920</name>
</gene>
<keyword evidence="1" id="KW-0472">Membrane</keyword>
<keyword evidence="3" id="KW-1185">Reference proteome</keyword>
<proteinExistence type="predicted"/>
<dbReference type="GO" id="GO:0005886">
    <property type="term" value="C:plasma membrane"/>
    <property type="evidence" value="ECO:0007669"/>
    <property type="project" value="TreeGrafter"/>
</dbReference>
<protein>
    <submittedName>
        <fullName evidence="2">GntP family permease</fullName>
    </submittedName>
</protein>
<keyword evidence="1" id="KW-0812">Transmembrane</keyword>
<feature type="transmembrane region" description="Helical" evidence="1">
    <location>
        <begin position="421"/>
        <end position="443"/>
    </location>
</feature>
<feature type="transmembrane region" description="Helical" evidence="1">
    <location>
        <begin position="63"/>
        <end position="81"/>
    </location>
</feature>
<reference evidence="2 3" key="1">
    <citation type="submission" date="2017-09" db="EMBL/GenBank/DDBJ databases">
        <title>Bacterial strain isolated from the female urinary microbiota.</title>
        <authorList>
            <person name="Thomas-White K."/>
            <person name="Kumar N."/>
            <person name="Forster S."/>
            <person name="Putonti C."/>
            <person name="Lawley T."/>
            <person name="Wolfe A.J."/>
        </authorList>
    </citation>
    <scope>NUCLEOTIDE SEQUENCE [LARGE SCALE GENOMIC DNA]</scope>
    <source>
        <strain evidence="2 3">UMB0852</strain>
    </source>
</reference>
<feature type="transmembrane region" description="Helical" evidence="1">
    <location>
        <begin position="185"/>
        <end position="205"/>
    </location>
</feature>
<evidence type="ECO:0000313" key="2">
    <source>
        <dbReference type="EMBL" id="PMC57961.1"/>
    </source>
</evidence>
<dbReference type="AlphaFoldDB" id="A0A1G8M281"/>
<keyword evidence="1" id="KW-1133">Transmembrane helix</keyword>
<name>A0A1G8M281_9LACT</name>
<dbReference type="GO" id="GO:0015128">
    <property type="term" value="F:gluconate transmembrane transporter activity"/>
    <property type="evidence" value="ECO:0007669"/>
    <property type="project" value="InterPro"/>
</dbReference>
<feature type="transmembrane region" description="Helical" evidence="1">
    <location>
        <begin position="143"/>
        <end position="164"/>
    </location>
</feature>
<feature type="transmembrane region" description="Helical" evidence="1">
    <location>
        <begin position="341"/>
        <end position="366"/>
    </location>
</feature>
<dbReference type="EMBL" id="PNHE01000033">
    <property type="protein sequence ID" value="PMC57961.1"/>
    <property type="molecule type" value="Genomic_DNA"/>
</dbReference>
<feature type="transmembrane region" description="Helical" evidence="1">
    <location>
        <begin position="306"/>
        <end position="329"/>
    </location>
</feature>
<feature type="transmembrane region" description="Helical" evidence="1">
    <location>
        <begin position="386"/>
        <end position="409"/>
    </location>
</feature>
<dbReference type="OrthoDB" id="86125at2"/>
<dbReference type="InterPro" id="IPR003474">
    <property type="entry name" value="Glcn_transporter"/>
</dbReference>
<comment type="caution">
    <text evidence="2">The sequence shown here is derived from an EMBL/GenBank/DDBJ whole genome shotgun (WGS) entry which is preliminary data.</text>
</comment>
<feature type="transmembrane region" description="Helical" evidence="1">
    <location>
        <begin position="22"/>
        <end position="43"/>
    </location>
</feature>
<feature type="transmembrane region" description="Helical" evidence="1">
    <location>
        <begin position="102"/>
        <end position="131"/>
    </location>
</feature>
<feature type="transmembrane region" description="Helical" evidence="1">
    <location>
        <begin position="268"/>
        <end position="286"/>
    </location>
</feature>
<dbReference type="Proteomes" id="UP000235682">
    <property type="component" value="Unassembled WGS sequence"/>
</dbReference>
<accession>A0A1G8M281</accession>
<dbReference type="STRING" id="84521.SAMN04487994_10276"/>
<dbReference type="PANTHER" id="PTHR30354">
    <property type="entry name" value="GNT FAMILY GLUCONATE TRANSPORTER"/>
    <property type="match status" value="1"/>
</dbReference>
<dbReference type="Pfam" id="PF02447">
    <property type="entry name" value="GntP_permease"/>
    <property type="match status" value="1"/>
</dbReference>
<organism evidence="2 3">
    <name type="scientific">Dolosicoccus paucivorans</name>
    <dbReference type="NCBI Taxonomy" id="84521"/>
    <lineage>
        <taxon>Bacteria</taxon>
        <taxon>Bacillati</taxon>
        <taxon>Bacillota</taxon>
        <taxon>Bacilli</taxon>
        <taxon>Lactobacillales</taxon>
        <taxon>Aerococcaceae</taxon>
        <taxon>Dolosicoccus</taxon>
    </lineage>
</organism>
<evidence type="ECO:0000256" key="1">
    <source>
        <dbReference type="SAM" id="Phobius"/>
    </source>
</evidence>
<sequence>MLGALGIFLGASVIIYLSLKRLNIMITAPLAALVVIIFNDMPIYDSLLGAQEYSFISALGDNMMKFFALFLLGSILGKLMERSGATLSIAQDILRRIGHDKPYAGLLALFLICSILTFGGISMYVVLFAVIPLGRSLFKEMNISWSLIQLPIWLGVATLTLVMLPGSPSIQNVIPVTYLGTSINAAPIPSILGAIASTIFGLWFMHYRLHQSLQKGEVFEEKIDFVATTTDLPVKPLPPLGRSLLPLLLLIIIAIGGSILGSDQVKATIIYVALLSSIIASLVLFWSYLDNPIETLSLGATDSTGALFATVSAVAFGSVIVHSPGFEVIVNKIYAMSDNPYFKLISLNSLMSLITSSSVGTLSIILPKFSQELLQSGANPELLHRIACLSVSVFPMGPHSGAVLTFLGLTGLNYKTGYKDSVIVVAVCTGLALIVTLVTGLWLY</sequence>
<dbReference type="RefSeq" id="WP_092085512.1">
    <property type="nucleotide sequence ID" value="NZ_FNEL01000027.1"/>
</dbReference>
<feature type="transmembrane region" description="Helical" evidence="1">
    <location>
        <begin position="243"/>
        <end position="261"/>
    </location>
</feature>
<dbReference type="PANTHER" id="PTHR30354:SF7">
    <property type="entry name" value="BLL7963 PROTEIN"/>
    <property type="match status" value="1"/>
</dbReference>
<evidence type="ECO:0000313" key="3">
    <source>
        <dbReference type="Proteomes" id="UP000235682"/>
    </source>
</evidence>